<feature type="transmembrane region" description="Helical" evidence="9">
    <location>
        <begin position="252"/>
        <end position="272"/>
    </location>
</feature>
<sequence>MTPHRPSAPWAGRCAWVIGAILLLRLVGLWLDRTDLYVDEAQYWLWGQDLAFGYYSKPPMIGWLLRAVTDLAGSDAAFWVRLPAIALHGVTAALLAAITARHIAPRAAPWVAAAYLTLPLVTVGSYMISTDSVMFPFLALALLAWLRLAEGGGRRWALTAGLALGGGVMSKYAAVYYLILLLPALVFIPAIRVPWRRAALALLGFALAIAPNVAWNIANGLTTLRHTLDNADWVNDPAAKATLNFAGLAEFAAAQFVVFGPAFLGALLWLAVRPNARRNGQSDTHVTARPDAAPGTHATAHPEAHLATHPDAQPKPRAHPGPSAQSDPRAQSAPHLGQHSGQHTTQNAPQRPGPNAVASLPAEARHSTPVASRPARLPLRGVVLWLSLPIIALVCVQALLNQAYANWAAAAYVAAPLAVVPWLLLRARWLLVASLVLHGSFAVVVPVAAHYAPTLRLGADAPLLMARWLGRAEMSATITARARALPVSAIVADDRDVLADLFYRARGDFPRAADRFTGSADAPGPSDTSGSADATDTPGSADATDTPSPSNNADTPGPFNTPGAQGSADTPAIPDPSDRAATQPARALPVWAEPERGRAPNHYVQSFPYPGAADSRVLLVTRSKRAPNGCDATAAGVIDPDEGAYAKRTMRLFVVDGTCWDGIAR</sequence>
<evidence type="ECO:0000256" key="9">
    <source>
        <dbReference type="SAM" id="Phobius"/>
    </source>
</evidence>
<protein>
    <recommendedName>
        <fullName evidence="10">Glycosyltransferase RgtA/B/C/D-like domain-containing protein</fullName>
    </recommendedName>
</protein>
<keyword evidence="3" id="KW-0328">Glycosyltransferase</keyword>
<feature type="compositionally biased region" description="Polar residues" evidence="8">
    <location>
        <begin position="526"/>
        <end position="554"/>
    </location>
</feature>
<evidence type="ECO:0000313" key="11">
    <source>
        <dbReference type="EMBL" id="ATI42763.1"/>
    </source>
</evidence>
<keyword evidence="4" id="KW-0808">Transferase</keyword>
<feature type="region of interest" description="Disordered" evidence="8">
    <location>
        <begin position="513"/>
        <end position="584"/>
    </location>
</feature>
<feature type="transmembrane region" description="Helical" evidence="9">
    <location>
        <begin position="382"/>
        <end position="400"/>
    </location>
</feature>
<evidence type="ECO:0000256" key="5">
    <source>
        <dbReference type="ARBA" id="ARBA00022692"/>
    </source>
</evidence>
<feature type="transmembrane region" description="Helical" evidence="9">
    <location>
        <begin position="174"/>
        <end position="191"/>
    </location>
</feature>
<dbReference type="AlphaFoldDB" id="A0A291M184"/>
<dbReference type="InterPro" id="IPR038731">
    <property type="entry name" value="RgtA/B/C-like"/>
</dbReference>
<evidence type="ECO:0000259" key="10">
    <source>
        <dbReference type="Pfam" id="PF13231"/>
    </source>
</evidence>
<feature type="transmembrane region" description="Helical" evidence="9">
    <location>
        <begin position="78"/>
        <end position="98"/>
    </location>
</feature>
<keyword evidence="6 9" id="KW-1133">Transmembrane helix</keyword>
<feature type="region of interest" description="Disordered" evidence="8">
    <location>
        <begin position="278"/>
        <end position="372"/>
    </location>
</feature>
<evidence type="ECO:0000256" key="3">
    <source>
        <dbReference type="ARBA" id="ARBA00022676"/>
    </source>
</evidence>
<keyword evidence="2" id="KW-1003">Cell membrane</keyword>
<keyword evidence="12" id="KW-1185">Reference proteome</keyword>
<dbReference type="PANTHER" id="PTHR33908:SF11">
    <property type="entry name" value="MEMBRANE PROTEIN"/>
    <property type="match status" value="1"/>
</dbReference>
<dbReference type="PANTHER" id="PTHR33908">
    <property type="entry name" value="MANNOSYLTRANSFERASE YKCB-RELATED"/>
    <property type="match status" value="1"/>
</dbReference>
<feature type="transmembrane region" description="Helical" evidence="9">
    <location>
        <begin position="12"/>
        <end position="31"/>
    </location>
</feature>
<evidence type="ECO:0000256" key="6">
    <source>
        <dbReference type="ARBA" id="ARBA00022989"/>
    </source>
</evidence>
<dbReference type="KEGG" id="cmag:CBW24_12635"/>
<organism evidence="11 12">
    <name type="scientific">Pacificitalea manganoxidans</name>
    <dbReference type="NCBI Taxonomy" id="1411902"/>
    <lineage>
        <taxon>Bacteria</taxon>
        <taxon>Pseudomonadati</taxon>
        <taxon>Pseudomonadota</taxon>
        <taxon>Alphaproteobacteria</taxon>
        <taxon>Rhodobacterales</taxon>
        <taxon>Paracoccaceae</taxon>
        <taxon>Pacificitalea</taxon>
    </lineage>
</organism>
<feature type="compositionally biased region" description="Polar residues" evidence="8">
    <location>
        <begin position="339"/>
        <end position="349"/>
    </location>
</feature>
<evidence type="ECO:0000256" key="2">
    <source>
        <dbReference type="ARBA" id="ARBA00022475"/>
    </source>
</evidence>
<keyword evidence="7 9" id="KW-0472">Membrane</keyword>
<dbReference type="GO" id="GO:0016763">
    <property type="term" value="F:pentosyltransferase activity"/>
    <property type="evidence" value="ECO:0007669"/>
    <property type="project" value="TreeGrafter"/>
</dbReference>
<evidence type="ECO:0000256" key="8">
    <source>
        <dbReference type="SAM" id="MobiDB-lite"/>
    </source>
</evidence>
<feature type="transmembrane region" description="Helical" evidence="9">
    <location>
        <begin position="198"/>
        <end position="218"/>
    </location>
</feature>
<accession>A0A291M184</accession>
<reference evidence="11 12" key="1">
    <citation type="submission" date="2017-05" db="EMBL/GenBank/DDBJ databases">
        <title>Comparative genomic and metabolic analysis of manganese-oxidizing mechanisms in Celeribater manganoxidans DY25T: its adaption to the environment of polymetallic nodule.</title>
        <authorList>
            <person name="Wang X."/>
        </authorList>
    </citation>
    <scope>NUCLEOTIDE SEQUENCE [LARGE SCALE GENOMIC DNA]</scope>
    <source>
        <strain evidence="11 12">DY25</strain>
    </source>
</reference>
<dbReference type="GO" id="GO:0005886">
    <property type="term" value="C:plasma membrane"/>
    <property type="evidence" value="ECO:0007669"/>
    <property type="project" value="UniProtKB-SubCell"/>
</dbReference>
<feature type="compositionally biased region" description="Basic and acidic residues" evidence="8">
    <location>
        <begin position="300"/>
        <end position="314"/>
    </location>
</feature>
<evidence type="ECO:0000256" key="7">
    <source>
        <dbReference type="ARBA" id="ARBA00023136"/>
    </source>
</evidence>
<evidence type="ECO:0000256" key="4">
    <source>
        <dbReference type="ARBA" id="ARBA00022679"/>
    </source>
</evidence>
<evidence type="ECO:0000313" key="12">
    <source>
        <dbReference type="Proteomes" id="UP000219050"/>
    </source>
</evidence>
<dbReference type="EMBL" id="CP021404">
    <property type="protein sequence ID" value="ATI42763.1"/>
    <property type="molecule type" value="Genomic_DNA"/>
</dbReference>
<gene>
    <name evidence="11" type="ORF">CBW24_12635</name>
</gene>
<proteinExistence type="predicted"/>
<dbReference type="InterPro" id="IPR050297">
    <property type="entry name" value="LipidA_mod_glycosyltrf_83"/>
</dbReference>
<keyword evidence="5 9" id="KW-0812">Transmembrane</keyword>
<dbReference type="Pfam" id="PF13231">
    <property type="entry name" value="PMT_2"/>
    <property type="match status" value="1"/>
</dbReference>
<dbReference type="Proteomes" id="UP000219050">
    <property type="component" value="Chromosome"/>
</dbReference>
<evidence type="ECO:0000256" key="1">
    <source>
        <dbReference type="ARBA" id="ARBA00004651"/>
    </source>
</evidence>
<dbReference type="RefSeq" id="WP_097373800.1">
    <property type="nucleotide sequence ID" value="NZ_CP021404.1"/>
</dbReference>
<feature type="domain" description="Glycosyltransferase RgtA/B/C/D-like" evidence="10">
    <location>
        <begin position="56"/>
        <end position="215"/>
    </location>
</feature>
<dbReference type="GO" id="GO:0009103">
    <property type="term" value="P:lipopolysaccharide biosynthetic process"/>
    <property type="evidence" value="ECO:0007669"/>
    <property type="project" value="UniProtKB-ARBA"/>
</dbReference>
<feature type="transmembrane region" description="Helical" evidence="9">
    <location>
        <begin position="110"/>
        <end position="128"/>
    </location>
</feature>
<name>A0A291M184_9RHOB</name>
<dbReference type="OrthoDB" id="9811222at2"/>
<comment type="subcellular location">
    <subcellularLocation>
        <location evidence="1">Cell membrane</location>
        <topology evidence="1">Multi-pass membrane protein</topology>
    </subcellularLocation>
</comment>
<feature type="transmembrane region" description="Helical" evidence="9">
    <location>
        <begin position="430"/>
        <end position="452"/>
    </location>
</feature>
<feature type="transmembrane region" description="Helical" evidence="9">
    <location>
        <begin position="406"/>
        <end position="425"/>
    </location>
</feature>